<dbReference type="Proteomes" id="UP000784294">
    <property type="component" value="Unassembled WGS sequence"/>
</dbReference>
<dbReference type="EMBL" id="CAAALY010082406">
    <property type="protein sequence ID" value="VEL26748.1"/>
    <property type="molecule type" value="Genomic_DNA"/>
</dbReference>
<reference evidence="2" key="1">
    <citation type="submission" date="2018-11" db="EMBL/GenBank/DDBJ databases">
        <authorList>
            <consortium name="Pathogen Informatics"/>
        </authorList>
    </citation>
    <scope>NUCLEOTIDE SEQUENCE</scope>
</reference>
<comment type="caution">
    <text evidence="2">The sequence shown here is derived from an EMBL/GenBank/DDBJ whole genome shotgun (WGS) entry which is preliminary data.</text>
</comment>
<keyword evidence="1" id="KW-0175">Coiled coil</keyword>
<dbReference type="AlphaFoldDB" id="A0A3S5FEP7"/>
<evidence type="ECO:0000256" key="1">
    <source>
        <dbReference type="SAM" id="Coils"/>
    </source>
</evidence>
<feature type="coiled-coil region" evidence="1">
    <location>
        <begin position="339"/>
        <end position="366"/>
    </location>
</feature>
<name>A0A3S5FEP7_9PLAT</name>
<proteinExistence type="predicted"/>
<feature type="non-terminal residue" evidence="2">
    <location>
        <position position="429"/>
    </location>
</feature>
<keyword evidence="3" id="KW-1185">Reference proteome</keyword>
<protein>
    <recommendedName>
        <fullName evidence="4">SOCS box domain-containing protein</fullName>
    </recommendedName>
</protein>
<evidence type="ECO:0000313" key="2">
    <source>
        <dbReference type="EMBL" id="VEL26748.1"/>
    </source>
</evidence>
<organism evidence="2 3">
    <name type="scientific">Protopolystoma xenopodis</name>
    <dbReference type="NCBI Taxonomy" id="117903"/>
    <lineage>
        <taxon>Eukaryota</taxon>
        <taxon>Metazoa</taxon>
        <taxon>Spiralia</taxon>
        <taxon>Lophotrochozoa</taxon>
        <taxon>Platyhelminthes</taxon>
        <taxon>Monogenea</taxon>
        <taxon>Polyopisthocotylea</taxon>
        <taxon>Polystomatidea</taxon>
        <taxon>Polystomatidae</taxon>
        <taxon>Protopolystoma</taxon>
    </lineage>
</organism>
<accession>A0A3S5FEP7</accession>
<gene>
    <name evidence="2" type="ORF">PXEA_LOCUS20188</name>
</gene>
<sequence length="429" mass="49404">MGRRHRPTYRSSFWSSCLCFCTGADARRGLLEEADARLAHLIQKGNLIGVERVLKRLPAQSRSNLSLVVRRRHLSTAYPCLVDHRSAGSDPFINFYQQCSPVLWAVDCLQWQVLPLLQHYGLDINRPQTCSRWTTYLCSPNCRSQTASYRRFWIRGRYTYQSALDYFFASIYELIGEQPATYNGLSGPSPLAFYFSHLPVILNKGVDVHRIDSVIVFNALASSYDQYLCRYTNEHAIVPDIPENEDAYVEMTAVKRLIENGFSQFECMEYFYPCCNWFGILICLLCHPKICTFASRTLPPIIRQTALLLINFLALRYAFPSPEEFKDSLENLHLRKVYSKRYSERREEFNHRLASLQAQCQALVAQPQTLTMLARNAVRRQLGGFHFLHRLASLGLPAKLTAFVQYIGQEHLRTSCMPKCLIRLAQGNL</sequence>
<dbReference type="OrthoDB" id="6231517at2759"/>
<evidence type="ECO:0000313" key="3">
    <source>
        <dbReference type="Proteomes" id="UP000784294"/>
    </source>
</evidence>
<evidence type="ECO:0008006" key="4">
    <source>
        <dbReference type="Google" id="ProtNLM"/>
    </source>
</evidence>